<dbReference type="Gene3D" id="3.40.1080.20">
    <property type="entry name" value="Acetyl-CoA hydrolase/transferase C-terminal domain"/>
    <property type="match status" value="1"/>
</dbReference>
<dbReference type="InterPro" id="IPR037171">
    <property type="entry name" value="NagB/RpiA_transferase-like"/>
</dbReference>
<evidence type="ECO:0000256" key="1">
    <source>
        <dbReference type="ARBA" id="ARBA00009632"/>
    </source>
</evidence>
<protein>
    <submittedName>
        <fullName evidence="5">4-hydroxybutyrate coenzyme a transferase</fullName>
    </submittedName>
</protein>
<dbReference type="Pfam" id="PF02550">
    <property type="entry name" value="AcetylCoA_hydro"/>
    <property type="match status" value="1"/>
</dbReference>
<dbReference type="EMBL" id="LNQE01001826">
    <property type="protein sequence ID" value="KUG05167.1"/>
    <property type="molecule type" value="Genomic_DNA"/>
</dbReference>
<gene>
    <name evidence="5" type="ORF">ASZ90_017408</name>
</gene>
<dbReference type="InterPro" id="IPR003702">
    <property type="entry name" value="ActCoA_hydro_N"/>
</dbReference>
<dbReference type="InterPro" id="IPR046433">
    <property type="entry name" value="ActCoA_hydro"/>
</dbReference>
<dbReference type="AlphaFoldDB" id="A0A0W8E948"/>
<dbReference type="Gene3D" id="3.40.1080.10">
    <property type="entry name" value="Glutaconate Coenzyme A-transferase"/>
    <property type="match status" value="1"/>
</dbReference>
<comment type="similarity">
    <text evidence="1">Belongs to the acetyl-CoA hydrolase/transferase family.</text>
</comment>
<feature type="domain" description="Acetyl-CoA hydrolase/transferase N-terminal" evidence="3">
    <location>
        <begin position="7"/>
        <end position="184"/>
    </location>
</feature>
<dbReference type="GO" id="GO:0008775">
    <property type="term" value="F:acetate CoA-transferase activity"/>
    <property type="evidence" value="ECO:0007669"/>
    <property type="project" value="InterPro"/>
</dbReference>
<organism evidence="5">
    <name type="scientific">hydrocarbon metagenome</name>
    <dbReference type="NCBI Taxonomy" id="938273"/>
    <lineage>
        <taxon>unclassified sequences</taxon>
        <taxon>metagenomes</taxon>
        <taxon>ecological metagenomes</taxon>
    </lineage>
</organism>
<dbReference type="PANTHER" id="PTHR21432:SF20">
    <property type="entry name" value="ACETYL-COA HYDROLASE"/>
    <property type="match status" value="1"/>
</dbReference>
<accession>A0A0W8E948</accession>
<keyword evidence="2 5" id="KW-0808">Transferase</keyword>
<evidence type="ECO:0000259" key="4">
    <source>
        <dbReference type="Pfam" id="PF13336"/>
    </source>
</evidence>
<name>A0A0W8E948_9ZZZZ</name>
<evidence type="ECO:0000313" key="5">
    <source>
        <dbReference type="EMBL" id="KUG05167.1"/>
    </source>
</evidence>
<dbReference type="InterPro" id="IPR026888">
    <property type="entry name" value="AcetylCoA_hyd_C"/>
</dbReference>
<dbReference type="Gene3D" id="3.30.750.70">
    <property type="entry name" value="4-hydroxybutyrate coenzyme like domains"/>
    <property type="match status" value="1"/>
</dbReference>
<evidence type="ECO:0000259" key="3">
    <source>
        <dbReference type="Pfam" id="PF02550"/>
    </source>
</evidence>
<dbReference type="PANTHER" id="PTHR21432">
    <property type="entry name" value="ACETYL-COA HYDROLASE-RELATED"/>
    <property type="match status" value="1"/>
</dbReference>
<dbReference type="GO" id="GO:0006083">
    <property type="term" value="P:acetate metabolic process"/>
    <property type="evidence" value="ECO:0007669"/>
    <property type="project" value="InterPro"/>
</dbReference>
<feature type="domain" description="Acetyl-CoA hydrolase/transferase C-terminal" evidence="4">
    <location>
        <begin position="276"/>
        <end position="430"/>
    </location>
</feature>
<evidence type="ECO:0000256" key="2">
    <source>
        <dbReference type="ARBA" id="ARBA00022679"/>
    </source>
</evidence>
<reference evidence="5" key="1">
    <citation type="journal article" date="2015" name="Proc. Natl. Acad. Sci. U.S.A.">
        <title>Networks of energetic and metabolic interactions define dynamics in microbial communities.</title>
        <authorList>
            <person name="Embree M."/>
            <person name="Liu J.K."/>
            <person name="Al-Bassam M.M."/>
            <person name="Zengler K."/>
        </authorList>
    </citation>
    <scope>NUCLEOTIDE SEQUENCE</scope>
</reference>
<dbReference type="Pfam" id="PF13336">
    <property type="entry name" value="AcetylCoA_hyd_C"/>
    <property type="match status" value="1"/>
</dbReference>
<proteinExistence type="inferred from homology"/>
<dbReference type="SUPFAM" id="SSF100950">
    <property type="entry name" value="NagB/RpiA/CoA transferase-like"/>
    <property type="match status" value="2"/>
</dbReference>
<sequence>MIRWKDMYNGKLKTPQEAVQLINNGDRIVAPLGNGAPRAIGAALAEMIKQGSYPELRYLCGLNLNCPGLAKPEVSAKFHYEDGYLTPFSRNVIAEAVGEYQPMKLSDLPRTIGEERDFNVVICTVAPMDQHGFFSTGIYPDYAFPIAMQDRPKKIIVEVNDKYPRTYGYNHIHVSEVNAIVESSWNLIALPPDQPNKEDNLIAEYIAEQIPDGGCLQLGIGGIPNAVGQLLENKRDLSVHSEMICDSMMDLYYKGVITSKKKTFMPGKWIATFVLGSQQLYDFVAENPMIEMHPTDFVNNPRIAGLNDNLMSINTIMEVDLAGQCISESIGYSPYSGLGGQEDFLQASWYSKGGKAFLATYSTYTDKEGKLQSKIVPTVNGFVAISRWNTQYVVTEHGIAYLKGKTMKDRIREMINIAHPDFRDWLKSEAVRLKFI</sequence>
<comment type="caution">
    <text evidence="5">The sequence shown here is derived from an EMBL/GenBank/DDBJ whole genome shotgun (WGS) entry which is preliminary data.</text>
</comment>
<dbReference type="InterPro" id="IPR038460">
    <property type="entry name" value="AcetylCoA_hyd_C_sf"/>
</dbReference>